<evidence type="ECO:0000256" key="7">
    <source>
        <dbReference type="SAM" id="Phobius"/>
    </source>
</evidence>
<dbReference type="eggNOG" id="COG2059">
    <property type="taxonomic scope" value="Bacteria"/>
</dbReference>
<keyword evidence="4 7" id="KW-0812">Transmembrane</keyword>
<dbReference type="STRING" id="1125699.HMPREF9194_00815"/>
<protein>
    <recommendedName>
        <fullName evidence="10">Chromate transporter</fullName>
    </recommendedName>
</protein>
<dbReference type="GO" id="GO:0005886">
    <property type="term" value="C:plasma membrane"/>
    <property type="evidence" value="ECO:0007669"/>
    <property type="project" value="UniProtKB-SubCell"/>
</dbReference>
<evidence type="ECO:0000256" key="1">
    <source>
        <dbReference type="ARBA" id="ARBA00004651"/>
    </source>
</evidence>
<dbReference type="EMBL" id="ATFF01000006">
    <property type="protein sequence ID" value="EPF30498.1"/>
    <property type="molecule type" value="Genomic_DNA"/>
</dbReference>
<dbReference type="OrthoDB" id="9788907at2"/>
<keyword evidence="9" id="KW-1185">Reference proteome</keyword>
<comment type="caution">
    <text evidence="8">The sequence shown here is derived from an EMBL/GenBank/DDBJ whole genome shotgun (WGS) entry which is preliminary data.</text>
</comment>
<sequence length="186" mass="20324">MTLWALFWRFFFIGLFTIGGGQVAITLMYQELVDSGIIGAELFYNMLAVSESTPGPIGINMATYLGTEMFGVRGGIITTLGTVAPSIIVILIIARFFSRMQDTLAVKSLFTVLRPMAAGLVCIAAWNVFKISVVLLNKAKLSGVLADAFELPRIVAWLVFSFLLFKTKLPAILYIVLGALFGLIFL</sequence>
<dbReference type="HOGENOM" id="CLU_018106_1_2_12"/>
<evidence type="ECO:0000256" key="6">
    <source>
        <dbReference type="ARBA" id="ARBA00023136"/>
    </source>
</evidence>
<dbReference type="Pfam" id="PF02417">
    <property type="entry name" value="Chromate_transp"/>
    <property type="match status" value="1"/>
</dbReference>
<evidence type="ECO:0000313" key="8">
    <source>
        <dbReference type="EMBL" id="EPF30498.1"/>
    </source>
</evidence>
<feature type="transmembrane region" description="Helical" evidence="7">
    <location>
        <begin position="76"/>
        <end position="97"/>
    </location>
</feature>
<dbReference type="InterPro" id="IPR052518">
    <property type="entry name" value="CHR_Transporter"/>
</dbReference>
<dbReference type="PANTHER" id="PTHR43663">
    <property type="entry name" value="CHROMATE TRANSPORT PROTEIN-RELATED"/>
    <property type="match status" value="1"/>
</dbReference>
<organism evidence="8 9">
    <name type="scientific">Treponema maltophilum ATCC 51939</name>
    <dbReference type="NCBI Taxonomy" id="1125699"/>
    <lineage>
        <taxon>Bacteria</taxon>
        <taxon>Pseudomonadati</taxon>
        <taxon>Spirochaetota</taxon>
        <taxon>Spirochaetia</taxon>
        <taxon>Spirochaetales</taxon>
        <taxon>Treponemataceae</taxon>
        <taxon>Treponema</taxon>
    </lineage>
</organism>
<feature type="transmembrane region" description="Helical" evidence="7">
    <location>
        <begin position="109"/>
        <end position="129"/>
    </location>
</feature>
<dbReference type="Proteomes" id="UP000014541">
    <property type="component" value="Unassembled WGS sequence"/>
</dbReference>
<dbReference type="RefSeq" id="WP_016525109.1">
    <property type="nucleotide sequence ID" value="NZ_KE332518.1"/>
</dbReference>
<keyword evidence="6 7" id="KW-0472">Membrane</keyword>
<dbReference type="PATRIC" id="fig|1125699.3.peg.829"/>
<evidence type="ECO:0000256" key="2">
    <source>
        <dbReference type="ARBA" id="ARBA00005262"/>
    </source>
</evidence>
<keyword evidence="3" id="KW-1003">Cell membrane</keyword>
<dbReference type="AlphaFoldDB" id="S3JWZ5"/>
<feature type="transmembrane region" description="Helical" evidence="7">
    <location>
        <begin position="169"/>
        <end position="185"/>
    </location>
</feature>
<dbReference type="PANTHER" id="PTHR43663:SF1">
    <property type="entry name" value="CHROMATE TRANSPORTER"/>
    <property type="match status" value="1"/>
</dbReference>
<comment type="similarity">
    <text evidence="2">Belongs to the chromate ion transporter (CHR) (TC 2.A.51) family.</text>
</comment>
<feature type="transmembrane region" description="Helical" evidence="7">
    <location>
        <begin position="6"/>
        <end position="29"/>
    </location>
</feature>
<evidence type="ECO:0000256" key="5">
    <source>
        <dbReference type="ARBA" id="ARBA00022989"/>
    </source>
</evidence>
<dbReference type="InterPro" id="IPR003370">
    <property type="entry name" value="Chromate_transpt"/>
</dbReference>
<dbReference type="GO" id="GO:0015109">
    <property type="term" value="F:chromate transmembrane transporter activity"/>
    <property type="evidence" value="ECO:0007669"/>
    <property type="project" value="InterPro"/>
</dbReference>
<comment type="subcellular location">
    <subcellularLocation>
        <location evidence="1">Cell membrane</location>
        <topology evidence="1">Multi-pass membrane protein</topology>
    </subcellularLocation>
</comment>
<gene>
    <name evidence="8" type="ORF">HMPREF9194_00815</name>
</gene>
<evidence type="ECO:0000313" key="9">
    <source>
        <dbReference type="Proteomes" id="UP000014541"/>
    </source>
</evidence>
<evidence type="ECO:0008006" key="10">
    <source>
        <dbReference type="Google" id="ProtNLM"/>
    </source>
</evidence>
<proteinExistence type="inferred from homology"/>
<evidence type="ECO:0000256" key="4">
    <source>
        <dbReference type="ARBA" id="ARBA00022692"/>
    </source>
</evidence>
<reference evidence="8 9" key="1">
    <citation type="submission" date="2013-04" db="EMBL/GenBank/DDBJ databases">
        <title>The Genome Sequence of Treponema maltophilum ATCC 51939.</title>
        <authorList>
            <consortium name="The Broad Institute Genomics Platform"/>
            <person name="Earl A."/>
            <person name="Ward D."/>
            <person name="Feldgarden M."/>
            <person name="Gevers D."/>
            <person name="Leonetti C."/>
            <person name="Blanton J.M."/>
            <person name="Dewhirst F.E."/>
            <person name="Izard J."/>
            <person name="Walker B."/>
            <person name="Young S."/>
            <person name="Zeng Q."/>
            <person name="Gargeya S."/>
            <person name="Fitzgerald M."/>
            <person name="Haas B."/>
            <person name="Abouelleil A."/>
            <person name="Allen A.W."/>
            <person name="Alvarado L."/>
            <person name="Arachchi H.M."/>
            <person name="Berlin A.M."/>
            <person name="Chapman S.B."/>
            <person name="Gainer-Dewar J."/>
            <person name="Goldberg J."/>
            <person name="Griggs A."/>
            <person name="Gujja S."/>
            <person name="Hansen M."/>
            <person name="Howarth C."/>
            <person name="Imamovic A."/>
            <person name="Ireland A."/>
            <person name="Larimer J."/>
            <person name="McCowan C."/>
            <person name="Murphy C."/>
            <person name="Pearson M."/>
            <person name="Poon T.W."/>
            <person name="Priest M."/>
            <person name="Roberts A."/>
            <person name="Saif S."/>
            <person name="Shea T."/>
            <person name="Sisk P."/>
            <person name="Sykes S."/>
            <person name="Wortman J."/>
            <person name="Nusbaum C."/>
            <person name="Birren B."/>
        </authorList>
    </citation>
    <scope>NUCLEOTIDE SEQUENCE [LARGE SCALE GENOMIC DNA]</scope>
    <source>
        <strain evidence="8 9">ATCC 51939</strain>
    </source>
</reference>
<keyword evidence="5 7" id="KW-1133">Transmembrane helix</keyword>
<accession>S3JWZ5</accession>
<name>S3JWZ5_TREMA</name>
<evidence type="ECO:0000256" key="3">
    <source>
        <dbReference type="ARBA" id="ARBA00022475"/>
    </source>
</evidence>